<keyword evidence="1 2" id="KW-0694">RNA-binding</keyword>
<dbReference type="PROSITE" id="PS51295">
    <property type="entry name" value="CRM"/>
    <property type="match status" value="1"/>
</dbReference>
<dbReference type="KEGG" id="lgn:ABM34_03710"/>
<evidence type="ECO:0000259" key="3">
    <source>
        <dbReference type="PROSITE" id="PS51295"/>
    </source>
</evidence>
<organism evidence="4 5">
    <name type="scientific">Companilactobacillus ginsenosidimutans</name>
    <dbReference type="NCBI Taxonomy" id="1007676"/>
    <lineage>
        <taxon>Bacteria</taxon>
        <taxon>Bacillati</taxon>
        <taxon>Bacillota</taxon>
        <taxon>Bacilli</taxon>
        <taxon>Lactobacillales</taxon>
        <taxon>Lactobacillaceae</taxon>
        <taxon>Companilactobacillus</taxon>
    </lineage>
</organism>
<protein>
    <submittedName>
        <fullName evidence="4">RNA-binding protein</fullName>
    </submittedName>
</protein>
<evidence type="ECO:0000313" key="5">
    <source>
        <dbReference type="Proteomes" id="UP000036106"/>
    </source>
</evidence>
<dbReference type="InterPro" id="IPR035920">
    <property type="entry name" value="YhbY-like_sf"/>
</dbReference>
<dbReference type="InterPro" id="IPR001890">
    <property type="entry name" value="RNA-binding_CRM"/>
</dbReference>
<evidence type="ECO:0000256" key="1">
    <source>
        <dbReference type="ARBA" id="ARBA00022884"/>
    </source>
</evidence>
<dbReference type="InterPro" id="IPR051925">
    <property type="entry name" value="RNA-binding_domain"/>
</dbReference>
<dbReference type="EMBL" id="CP012034">
    <property type="protein sequence ID" value="AKP66758.1"/>
    <property type="molecule type" value="Genomic_DNA"/>
</dbReference>
<dbReference type="OrthoDB" id="9797519at2"/>
<dbReference type="SUPFAM" id="SSF75471">
    <property type="entry name" value="YhbY-like"/>
    <property type="match status" value="1"/>
</dbReference>
<gene>
    <name evidence="4" type="ORF">ABM34_03710</name>
</gene>
<sequence length="104" mass="11668">MIIRGKQNRYLRSQAATMKPVVQVGRDGISDNLLKQILQLLNKDELIKVSLLQNTLVDADQLTEALTELDGGVSLVQSIGSKVILYKKSSKIKNRKYSLELEKI</sequence>
<dbReference type="PANTHER" id="PTHR40065">
    <property type="entry name" value="RNA-BINDING PROTEIN YHBY"/>
    <property type="match status" value="1"/>
</dbReference>
<feature type="domain" description="CRM" evidence="3">
    <location>
        <begin position="1"/>
        <end position="98"/>
    </location>
</feature>
<dbReference type="RefSeq" id="WP_048703512.1">
    <property type="nucleotide sequence ID" value="NZ_CP012034.1"/>
</dbReference>
<reference evidence="5" key="1">
    <citation type="submission" date="2015-07" db="EMBL/GenBank/DDBJ databases">
        <title>Lactobacillus ginsenosidimutans/EMML 3141/ whole genome sequencing.</title>
        <authorList>
            <person name="Kim M.K."/>
            <person name="Im W.-T."/>
            <person name="Srinivasan S."/>
            <person name="Lee J.-J."/>
        </authorList>
    </citation>
    <scope>NUCLEOTIDE SEQUENCE [LARGE SCALE GENOMIC DNA]</scope>
    <source>
        <strain evidence="5">EMML 3041</strain>
    </source>
</reference>
<name>A0A0H4QJA3_9LACO</name>
<dbReference type="Proteomes" id="UP000036106">
    <property type="component" value="Chromosome"/>
</dbReference>
<dbReference type="Pfam" id="PF01985">
    <property type="entry name" value="CRS1_YhbY"/>
    <property type="match status" value="1"/>
</dbReference>
<dbReference type="PATRIC" id="fig|1007676.4.peg.764"/>
<evidence type="ECO:0000313" key="4">
    <source>
        <dbReference type="EMBL" id="AKP66758.1"/>
    </source>
</evidence>
<dbReference type="Gene3D" id="3.30.110.60">
    <property type="entry name" value="YhbY-like"/>
    <property type="match status" value="1"/>
</dbReference>
<dbReference type="AlphaFoldDB" id="A0A0H4QJA3"/>
<proteinExistence type="predicted"/>
<keyword evidence="5" id="KW-1185">Reference proteome</keyword>
<dbReference type="PANTHER" id="PTHR40065:SF3">
    <property type="entry name" value="RNA-BINDING PROTEIN YHBY"/>
    <property type="match status" value="1"/>
</dbReference>
<dbReference type="GO" id="GO:0003723">
    <property type="term" value="F:RNA binding"/>
    <property type="evidence" value="ECO:0007669"/>
    <property type="project" value="UniProtKB-UniRule"/>
</dbReference>
<dbReference type="STRING" id="1007676.ABM34_03710"/>
<evidence type="ECO:0000256" key="2">
    <source>
        <dbReference type="PROSITE-ProRule" id="PRU00626"/>
    </source>
</evidence>
<dbReference type="SMART" id="SM01103">
    <property type="entry name" value="CRS1_YhbY"/>
    <property type="match status" value="1"/>
</dbReference>
<accession>A0A0H4QJA3</accession>